<evidence type="ECO:0000313" key="13">
    <source>
        <dbReference type="Proteomes" id="UP000799750"/>
    </source>
</evidence>
<evidence type="ECO:0000313" key="12">
    <source>
        <dbReference type="EMBL" id="KAF2492826.1"/>
    </source>
</evidence>
<dbReference type="SMART" id="SM01331">
    <property type="entry name" value="DUF3635"/>
    <property type="match status" value="1"/>
</dbReference>
<dbReference type="OrthoDB" id="21018at2759"/>
<reference evidence="12" key="1">
    <citation type="journal article" date="2020" name="Stud. Mycol.">
        <title>101 Dothideomycetes genomes: a test case for predicting lifestyles and emergence of pathogens.</title>
        <authorList>
            <person name="Haridas S."/>
            <person name="Albert R."/>
            <person name="Binder M."/>
            <person name="Bloem J."/>
            <person name="Labutti K."/>
            <person name="Salamov A."/>
            <person name="Andreopoulos B."/>
            <person name="Baker S."/>
            <person name="Barry K."/>
            <person name="Bills G."/>
            <person name="Bluhm B."/>
            <person name="Cannon C."/>
            <person name="Castanera R."/>
            <person name="Culley D."/>
            <person name="Daum C."/>
            <person name="Ezra D."/>
            <person name="Gonzalez J."/>
            <person name="Henrissat B."/>
            <person name="Kuo A."/>
            <person name="Liang C."/>
            <person name="Lipzen A."/>
            <person name="Lutzoni F."/>
            <person name="Magnuson J."/>
            <person name="Mondo S."/>
            <person name="Nolan M."/>
            <person name="Ohm R."/>
            <person name="Pangilinan J."/>
            <person name="Park H.-J."/>
            <person name="Ramirez L."/>
            <person name="Alfaro M."/>
            <person name="Sun H."/>
            <person name="Tritt A."/>
            <person name="Yoshinaga Y."/>
            <person name="Zwiers L.-H."/>
            <person name="Turgeon B."/>
            <person name="Goodwin S."/>
            <person name="Spatafora J."/>
            <person name="Crous P."/>
            <person name="Grigoriev I."/>
        </authorList>
    </citation>
    <scope>NUCLEOTIDE SEQUENCE</scope>
    <source>
        <strain evidence="12">CBS 269.34</strain>
    </source>
</reference>
<evidence type="ECO:0000256" key="1">
    <source>
        <dbReference type="ARBA" id="ARBA00012513"/>
    </source>
</evidence>
<evidence type="ECO:0000256" key="6">
    <source>
        <dbReference type="ARBA" id="ARBA00022840"/>
    </source>
</evidence>
<feature type="domain" description="Serine/threonine-protein kinase haspin C-terminal" evidence="11">
    <location>
        <begin position="504"/>
        <end position="639"/>
    </location>
</feature>
<organism evidence="12 13">
    <name type="scientific">Lophium mytilinum</name>
    <dbReference type="NCBI Taxonomy" id="390894"/>
    <lineage>
        <taxon>Eukaryota</taxon>
        <taxon>Fungi</taxon>
        <taxon>Dikarya</taxon>
        <taxon>Ascomycota</taxon>
        <taxon>Pezizomycotina</taxon>
        <taxon>Dothideomycetes</taxon>
        <taxon>Pleosporomycetidae</taxon>
        <taxon>Mytilinidiales</taxon>
        <taxon>Mytilinidiaceae</taxon>
        <taxon>Lophium</taxon>
    </lineage>
</organism>
<dbReference type="PANTHER" id="PTHR24419">
    <property type="entry name" value="INTERLEUKIN-1 RECEPTOR-ASSOCIATED KINASE"/>
    <property type="match status" value="1"/>
</dbReference>
<evidence type="ECO:0000256" key="9">
    <source>
        <dbReference type="SAM" id="Coils"/>
    </source>
</evidence>
<feature type="compositionally biased region" description="Basic and acidic residues" evidence="10">
    <location>
        <begin position="39"/>
        <end position="50"/>
    </location>
</feature>
<feature type="compositionally biased region" description="Basic and acidic residues" evidence="10">
    <location>
        <begin position="65"/>
        <end position="80"/>
    </location>
</feature>
<feature type="compositionally biased region" description="Basic and acidic residues" evidence="10">
    <location>
        <begin position="92"/>
        <end position="109"/>
    </location>
</feature>
<dbReference type="Gene3D" id="3.30.200.20">
    <property type="entry name" value="Phosphorylase Kinase, domain 1"/>
    <property type="match status" value="1"/>
</dbReference>
<keyword evidence="2" id="KW-0723">Serine/threonine-protein kinase</keyword>
<dbReference type="Gene3D" id="1.10.510.10">
    <property type="entry name" value="Transferase(Phosphotransferase) domain 1"/>
    <property type="match status" value="1"/>
</dbReference>
<evidence type="ECO:0000256" key="7">
    <source>
        <dbReference type="ARBA" id="ARBA00047899"/>
    </source>
</evidence>
<keyword evidence="4" id="KW-0547">Nucleotide-binding</keyword>
<evidence type="ECO:0000256" key="5">
    <source>
        <dbReference type="ARBA" id="ARBA00022777"/>
    </source>
</evidence>
<dbReference type="EC" id="2.7.11.1" evidence="1"/>
<evidence type="ECO:0000256" key="8">
    <source>
        <dbReference type="ARBA" id="ARBA00048679"/>
    </source>
</evidence>
<gene>
    <name evidence="12" type="ORF">BU16DRAFT_91539</name>
</gene>
<keyword evidence="5" id="KW-0418">Kinase</keyword>
<dbReference type="PANTHER" id="PTHR24419:SF18">
    <property type="entry name" value="SERINE_THREONINE-PROTEIN KINASE HASPIN"/>
    <property type="match status" value="1"/>
</dbReference>
<feature type="region of interest" description="Disordered" evidence="10">
    <location>
        <begin position="65"/>
        <end position="134"/>
    </location>
</feature>
<evidence type="ECO:0000259" key="11">
    <source>
        <dbReference type="SMART" id="SM01331"/>
    </source>
</evidence>
<dbReference type="EMBL" id="MU004193">
    <property type="protein sequence ID" value="KAF2492826.1"/>
    <property type="molecule type" value="Genomic_DNA"/>
</dbReference>
<dbReference type="Pfam" id="PF12330">
    <property type="entry name" value="Haspin_kinase"/>
    <property type="match status" value="1"/>
</dbReference>
<evidence type="ECO:0000256" key="3">
    <source>
        <dbReference type="ARBA" id="ARBA00022679"/>
    </source>
</evidence>
<dbReference type="InterPro" id="IPR024604">
    <property type="entry name" value="GSG2_C"/>
</dbReference>
<dbReference type="GO" id="GO:0005524">
    <property type="term" value="F:ATP binding"/>
    <property type="evidence" value="ECO:0007669"/>
    <property type="project" value="UniProtKB-KW"/>
</dbReference>
<name>A0A6A6QLA2_9PEZI</name>
<keyword evidence="3" id="KW-0808">Transferase</keyword>
<dbReference type="GO" id="GO:0005737">
    <property type="term" value="C:cytoplasm"/>
    <property type="evidence" value="ECO:0007669"/>
    <property type="project" value="TreeGrafter"/>
</dbReference>
<keyword evidence="9" id="KW-0175">Coiled coil</keyword>
<feature type="region of interest" description="Disordered" evidence="10">
    <location>
        <begin position="24"/>
        <end position="50"/>
    </location>
</feature>
<protein>
    <recommendedName>
        <fullName evidence="1">non-specific serine/threonine protein kinase</fullName>
        <ecNumber evidence="1">2.7.11.1</ecNumber>
    </recommendedName>
</protein>
<proteinExistence type="predicted"/>
<sequence length="661" mass="73748">MPRKQVYGKRAPAMSLFSNILDSSSPEQLDVNAPRRRRMPGEKRAAKKTETELKDIKNERIQEAEVAKQEAVKTQGHEDTALGDIENQMESLKLEAADTEARSKESSKEKKARKALRTKDANSNPVATEGIKQKRRIKPTSVIIPVDTESHNEVPVEIALKEMPLAEQPLDALAKLAIRPKSSHENHQVQAQAAILPKQHVEDKYTHIRPLLDLCSDPAARQAPTPFSSWSSKLEPHFDVSKIAEASYGEVYRLSLKSSIPGFTKADESVLKIMALKPSPELCPIISEDGTMSKADLARQGKIGWMSSPASVLSEVQLLQLMTPIPGFTNFRELRILEGRPAPAFVTAWKAWNKSKIKGEKSVFPDPSRKANYDENQLWAVVEMQDAGCDLENIELRDIWSVWDVFWGVALAIGKGEKGVRFEHRDLHLGNICIRSCRSPSEDAENTDPASALTAQKIRNTHRKLGFTGLETTIIDYTLSRADIADSPAPAVQDVAFLDLEADPAIFSADATYEYQYEIYRHMRSAIYYGRPLAFTSPDPLTLPAHLLKATTWREFHPITNLIWLHFLLHKLLENVVWPSSDPELEITLARVDGKVKRAERRARKIERALVALRDMLDPEVLGDHGDERGVASVGELVAVALVEGWLGEEDVVGIAGEGSW</sequence>
<evidence type="ECO:0000256" key="10">
    <source>
        <dbReference type="SAM" id="MobiDB-lite"/>
    </source>
</evidence>
<dbReference type="GO" id="GO:0005634">
    <property type="term" value="C:nucleus"/>
    <property type="evidence" value="ECO:0007669"/>
    <property type="project" value="TreeGrafter"/>
</dbReference>
<feature type="coiled-coil region" evidence="9">
    <location>
        <begin position="589"/>
        <end position="616"/>
    </location>
</feature>
<comment type="catalytic activity">
    <reaction evidence="8">
        <text>L-seryl-[protein] + ATP = O-phospho-L-seryl-[protein] + ADP + H(+)</text>
        <dbReference type="Rhea" id="RHEA:17989"/>
        <dbReference type="Rhea" id="RHEA-COMP:9863"/>
        <dbReference type="Rhea" id="RHEA-COMP:11604"/>
        <dbReference type="ChEBI" id="CHEBI:15378"/>
        <dbReference type="ChEBI" id="CHEBI:29999"/>
        <dbReference type="ChEBI" id="CHEBI:30616"/>
        <dbReference type="ChEBI" id="CHEBI:83421"/>
        <dbReference type="ChEBI" id="CHEBI:456216"/>
        <dbReference type="EC" id="2.7.11.1"/>
    </reaction>
</comment>
<comment type="catalytic activity">
    <reaction evidence="7">
        <text>L-threonyl-[protein] + ATP = O-phospho-L-threonyl-[protein] + ADP + H(+)</text>
        <dbReference type="Rhea" id="RHEA:46608"/>
        <dbReference type="Rhea" id="RHEA-COMP:11060"/>
        <dbReference type="Rhea" id="RHEA-COMP:11605"/>
        <dbReference type="ChEBI" id="CHEBI:15378"/>
        <dbReference type="ChEBI" id="CHEBI:30013"/>
        <dbReference type="ChEBI" id="CHEBI:30616"/>
        <dbReference type="ChEBI" id="CHEBI:61977"/>
        <dbReference type="ChEBI" id="CHEBI:456216"/>
        <dbReference type="EC" id="2.7.11.1"/>
    </reaction>
</comment>
<keyword evidence="13" id="KW-1185">Reference proteome</keyword>
<dbReference type="GO" id="GO:0000278">
    <property type="term" value="P:mitotic cell cycle"/>
    <property type="evidence" value="ECO:0007669"/>
    <property type="project" value="TreeGrafter"/>
</dbReference>
<evidence type="ECO:0000256" key="4">
    <source>
        <dbReference type="ARBA" id="ARBA00022741"/>
    </source>
</evidence>
<dbReference type="GO" id="GO:0072354">
    <property type="term" value="F:histone H3T3 kinase activity"/>
    <property type="evidence" value="ECO:0007669"/>
    <property type="project" value="TreeGrafter"/>
</dbReference>
<keyword evidence="6" id="KW-0067">ATP-binding</keyword>
<dbReference type="Proteomes" id="UP000799750">
    <property type="component" value="Unassembled WGS sequence"/>
</dbReference>
<accession>A0A6A6QLA2</accession>
<dbReference type="GO" id="GO:0035556">
    <property type="term" value="P:intracellular signal transduction"/>
    <property type="evidence" value="ECO:0007669"/>
    <property type="project" value="TreeGrafter"/>
</dbReference>
<evidence type="ECO:0000256" key="2">
    <source>
        <dbReference type="ARBA" id="ARBA00022527"/>
    </source>
</evidence>
<dbReference type="AlphaFoldDB" id="A0A6A6QLA2"/>